<organism evidence="2 3">
    <name type="scientific">Calidifontibacillus erzurumensis</name>
    <dbReference type="NCBI Taxonomy" id="2741433"/>
    <lineage>
        <taxon>Bacteria</taxon>
        <taxon>Bacillati</taxon>
        <taxon>Bacillota</taxon>
        <taxon>Bacilli</taxon>
        <taxon>Bacillales</taxon>
        <taxon>Bacillaceae</taxon>
        <taxon>Calidifontibacillus/Schinkia group</taxon>
        <taxon>Calidifontibacillus</taxon>
    </lineage>
</organism>
<feature type="transmembrane region" description="Helical" evidence="1">
    <location>
        <begin position="127"/>
        <end position="154"/>
    </location>
</feature>
<feature type="transmembrane region" description="Helical" evidence="1">
    <location>
        <begin position="62"/>
        <end position="80"/>
    </location>
</feature>
<evidence type="ECO:0000256" key="1">
    <source>
        <dbReference type="SAM" id="Phobius"/>
    </source>
</evidence>
<keyword evidence="1" id="KW-0812">Transmembrane</keyword>
<gene>
    <name evidence="2" type="ORF">HR057_04100</name>
</gene>
<protein>
    <submittedName>
        <fullName evidence="2">DUF456 domain-containing protein</fullName>
    </submittedName>
</protein>
<dbReference type="PANTHER" id="PTHR39165:SF1">
    <property type="entry name" value="DUF456 DOMAIN-CONTAINING PROTEIN"/>
    <property type="match status" value="1"/>
</dbReference>
<proteinExistence type="predicted"/>
<dbReference type="InterPro" id="IPR007403">
    <property type="entry name" value="DUF456"/>
</dbReference>
<feature type="transmembrane region" description="Helical" evidence="1">
    <location>
        <begin position="87"/>
        <end position="107"/>
    </location>
</feature>
<dbReference type="PANTHER" id="PTHR39165">
    <property type="entry name" value="IG HYPOTHETICAL 17883"/>
    <property type="match status" value="1"/>
</dbReference>
<feature type="transmembrane region" description="Helical" evidence="1">
    <location>
        <begin position="34"/>
        <end position="56"/>
    </location>
</feature>
<dbReference type="Pfam" id="PF04306">
    <property type="entry name" value="DUF456"/>
    <property type="match status" value="1"/>
</dbReference>
<sequence>MPIHLSRNKKFNNFKHREIFIELTWEFSHYIKKVVVIILDIIFWIIIIACFIISFIGLVYPIIPGVLMIWAGVLLYNFGIHTDELTWMTWAMLAVLTLLLFLADYLANLHFVEKAGGSKWGMRAATLGLILGSFVIPPFGVIILPFLFVFITEMVQKKTVNNSSKVAFATVIAFLSGTFAKLVIQLIMIIVFFIDVVI</sequence>
<keyword evidence="1" id="KW-0472">Membrane</keyword>
<dbReference type="Proteomes" id="UP000625804">
    <property type="component" value="Unassembled WGS sequence"/>
</dbReference>
<evidence type="ECO:0000313" key="3">
    <source>
        <dbReference type="Proteomes" id="UP000625804"/>
    </source>
</evidence>
<name>A0A8J8KBD6_9BACI</name>
<dbReference type="AlphaFoldDB" id="A0A8J8KBD6"/>
<dbReference type="EMBL" id="JABTTE010000003">
    <property type="protein sequence ID" value="NSL50948.1"/>
    <property type="molecule type" value="Genomic_DNA"/>
</dbReference>
<feature type="transmembrane region" description="Helical" evidence="1">
    <location>
        <begin position="166"/>
        <end position="194"/>
    </location>
</feature>
<keyword evidence="3" id="KW-1185">Reference proteome</keyword>
<dbReference type="RefSeq" id="WP_173730152.1">
    <property type="nucleotide sequence ID" value="NZ_JABTTE010000003.1"/>
</dbReference>
<keyword evidence="1" id="KW-1133">Transmembrane helix</keyword>
<evidence type="ECO:0000313" key="2">
    <source>
        <dbReference type="EMBL" id="NSL50948.1"/>
    </source>
</evidence>
<comment type="caution">
    <text evidence="2">The sequence shown here is derived from an EMBL/GenBank/DDBJ whole genome shotgun (WGS) entry which is preliminary data.</text>
</comment>
<reference evidence="2" key="1">
    <citation type="submission" date="2020-06" db="EMBL/GenBank/DDBJ databases">
        <title>A novel thermopfilic bacterium from Erzurum, Turkey.</title>
        <authorList>
            <person name="Adiguzel A."/>
            <person name="Ay H."/>
            <person name="Baltaci M.O."/>
        </authorList>
    </citation>
    <scope>NUCLEOTIDE SEQUENCE</scope>
    <source>
        <strain evidence="2">P2</strain>
    </source>
</reference>
<accession>A0A8J8KBD6</accession>